<comment type="caution">
    <text evidence="1">The sequence shown here is derived from an EMBL/GenBank/DDBJ whole genome shotgun (WGS) entry which is preliminary data.</text>
</comment>
<dbReference type="EMBL" id="JALLPJ020000966">
    <property type="protein sequence ID" value="KAL3778868.1"/>
    <property type="molecule type" value="Genomic_DNA"/>
</dbReference>
<keyword evidence="2" id="KW-1185">Reference proteome</keyword>
<organism evidence="1 2">
    <name type="scientific">Cyclotella atomus</name>
    <dbReference type="NCBI Taxonomy" id="382360"/>
    <lineage>
        <taxon>Eukaryota</taxon>
        <taxon>Sar</taxon>
        <taxon>Stramenopiles</taxon>
        <taxon>Ochrophyta</taxon>
        <taxon>Bacillariophyta</taxon>
        <taxon>Coscinodiscophyceae</taxon>
        <taxon>Thalassiosirophycidae</taxon>
        <taxon>Stephanodiscales</taxon>
        <taxon>Stephanodiscaceae</taxon>
        <taxon>Cyclotella</taxon>
    </lineage>
</organism>
<dbReference type="Proteomes" id="UP001530400">
    <property type="component" value="Unassembled WGS sequence"/>
</dbReference>
<evidence type="ECO:0008006" key="3">
    <source>
        <dbReference type="Google" id="ProtNLM"/>
    </source>
</evidence>
<proteinExistence type="predicted"/>
<accession>A0ABD3NTX2</accession>
<evidence type="ECO:0000313" key="2">
    <source>
        <dbReference type="Proteomes" id="UP001530400"/>
    </source>
</evidence>
<reference evidence="1 2" key="1">
    <citation type="submission" date="2024-10" db="EMBL/GenBank/DDBJ databases">
        <title>Updated reference genomes for cyclostephanoid diatoms.</title>
        <authorList>
            <person name="Roberts W.R."/>
            <person name="Alverson A.J."/>
        </authorList>
    </citation>
    <scope>NUCLEOTIDE SEQUENCE [LARGE SCALE GENOMIC DNA]</scope>
    <source>
        <strain evidence="1 2">AJA010-31</strain>
    </source>
</reference>
<protein>
    <recommendedName>
        <fullName evidence="3">Reverse transcriptase domain-containing protein</fullName>
    </recommendedName>
</protein>
<dbReference type="AlphaFoldDB" id="A0ABD3NTX2"/>
<name>A0ABD3NTX2_9STRA</name>
<gene>
    <name evidence="1" type="ORF">ACHAWO_003472</name>
</gene>
<evidence type="ECO:0000313" key="1">
    <source>
        <dbReference type="EMBL" id="KAL3778868.1"/>
    </source>
</evidence>
<sequence>MRAAAKLAGRKDFGYQRSDVLVTAGRKVRLMKTIASCVRNKMGYSDKVRRLAELLNFDLPDYNGLTYWRTRKMVTDAVIAKREVQRMAAEHRALWLDRMAQEAATLKPGSDWEKILKQMISASKQKVTNKRLNSIFRPEWSSLDYIEVPNEVWFLASNGEELYEFDNGIFIAHQQIDERVFESYGICKVLPPDAIVVNVEATEEAIYVEKPPEHDPPKPSWRTVDNPAEMQEWLRRRNKRHLNQMHVEERPPTRVEFQKILAEHGTSEIALGILNGTIDPASLGLDEDATKFIAGLAKNIEEKGLSMPRQMSTKDFQAAMKVTHEDTSSSASGLHYTLWKTISEDDDLSAIHAVMISLPFMYGFVCNRWKKIIDCMLEKKPGVRKIHIMRIICLFEADFNTLLKWMFNKHIMPNAEKSGLSTNQWGGRNNRSAPACAMRKLLSWEYARFTKTVLTSFLADLQSNFDCILHDTYVDDSDTYATAPETNTAEEAVTNLEKNSQLWVILAMLTGQLLAFHKCMWQIIFWISVAGEYLMASDRNIPGELLLKDSRGKQHKIKRKPATEPNPGLGFLLCPNADQKYEYEKRLQQAQEIAQRVSKSTLPPRDALLGLKIGVIPKICYPWTTRFTTKQLKKLEQSSTTSSFNELDSIETLQE</sequence>